<evidence type="ECO:0000256" key="1">
    <source>
        <dbReference type="SAM" id="Phobius"/>
    </source>
</evidence>
<accession>A0ABQ0LYF0</accession>
<proteinExistence type="predicted"/>
<keyword evidence="1" id="KW-1133">Transmembrane helix</keyword>
<organism evidence="2 3">
    <name type="scientific">Mycena chlorophos</name>
    <name type="common">Agaric fungus</name>
    <name type="synonym">Agaricus chlorophos</name>
    <dbReference type="NCBI Taxonomy" id="658473"/>
    <lineage>
        <taxon>Eukaryota</taxon>
        <taxon>Fungi</taxon>
        <taxon>Dikarya</taxon>
        <taxon>Basidiomycota</taxon>
        <taxon>Agaricomycotina</taxon>
        <taxon>Agaricomycetes</taxon>
        <taxon>Agaricomycetidae</taxon>
        <taxon>Agaricales</taxon>
        <taxon>Marasmiineae</taxon>
        <taxon>Mycenaceae</taxon>
        <taxon>Mycena</taxon>
    </lineage>
</organism>
<evidence type="ECO:0000313" key="3">
    <source>
        <dbReference type="Proteomes" id="UP000815677"/>
    </source>
</evidence>
<feature type="transmembrane region" description="Helical" evidence="1">
    <location>
        <begin position="33"/>
        <end position="60"/>
    </location>
</feature>
<name>A0ABQ0LYF0_MYCCL</name>
<evidence type="ECO:0000313" key="2">
    <source>
        <dbReference type="EMBL" id="GAT56151.1"/>
    </source>
</evidence>
<reference evidence="2" key="1">
    <citation type="submission" date="2014-09" db="EMBL/GenBank/DDBJ databases">
        <title>Genome sequence of the luminous mushroom Mycena chlorophos for searching fungal bioluminescence genes.</title>
        <authorList>
            <person name="Tanaka Y."/>
            <person name="Kasuga D."/>
            <person name="Oba Y."/>
            <person name="Hase S."/>
            <person name="Sato K."/>
            <person name="Oba Y."/>
            <person name="Sakakibara Y."/>
        </authorList>
    </citation>
    <scope>NUCLEOTIDE SEQUENCE</scope>
</reference>
<sequence length="102" mass="10995">MAALARTVLTTTLLAFAAVRPLAVLTDTLMLISMFSCIFFAYAHACGVSLPSLLLVPWLAVDPKVVDIQFQAFATVCCAATCTLLLTAMVYFKFSVFPAKLL</sequence>
<gene>
    <name evidence="2" type="ORF">MCHLO_12837</name>
</gene>
<protein>
    <submittedName>
        <fullName evidence="2">Uncharacterized protein</fullName>
    </submittedName>
</protein>
<keyword evidence="1" id="KW-0472">Membrane</keyword>
<keyword evidence="3" id="KW-1185">Reference proteome</keyword>
<feature type="transmembrane region" description="Helical" evidence="1">
    <location>
        <begin position="72"/>
        <end position="92"/>
    </location>
</feature>
<dbReference type="Proteomes" id="UP000815677">
    <property type="component" value="Unassembled WGS sequence"/>
</dbReference>
<keyword evidence="1" id="KW-0812">Transmembrane</keyword>
<dbReference type="EMBL" id="DF849258">
    <property type="protein sequence ID" value="GAT56151.1"/>
    <property type="molecule type" value="Genomic_DNA"/>
</dbReference>